<evidence type="ECO:0000313" key="5">
    <source>
        <dbReference type="Proteomes" id="UP001139451"/>
    </source>
</evidence>
<evidence type="ECO:0000259" key="3">
    <source>
        <dbReference type="Pfam" id="PF06580"/>
    </source>
</evidence>
<dbReference type="InterPro" id="IPR003594">
    <property type="entry name" value="HATPase_dom"/>
</dbReference>
<dbReference type="EMBL" id="JAMLDX010000030">
    <property type="protein sequence ID" value="MCP3733068.1"/>
    <property type="molecule type" value="Genomic_DNA"/>
</dbReference>
<feature type="domain" description="Signal transduction histidine kinase internal region" evidence="3">
    <location>
        <begin position="166"/>
        <end position="246"/>
    </location>
</feature>
<sequence length="370" mass="40484">MRISWHELFKRTEFRLAAIVWLFGYILVEVTAIAQGRSSPGEMFLANVPLLLSGTGLSIVLGLLLDRLRNARAYQQIAVMAAAGLVAGVVQTAADDLWLRAVSLTVMPQWQEWAVPYQPVRLFMILILYLWTIYLTLALIWATRTTDHARLNEARAAAFEAAASRAEAAALRLQLNPHFLFNTLNGIASLVVRNRQDEAEDMIGRLAEFLRASLASNPTELVTLEQELGTIAAYLDIEKTRFGARLKVNIGVPPALMACPVPNFILQPLVENAIKHAVRQSTPLVIDITARTGADETILSVINRSLRPGAGEPVDGAAAQASDRNGIGLENTRRRLATQYGGDAWLECRPLADGFRAEIGIPMRAEAAAA</sequence>
<organism evidence="4 5">
    <name type="scientific">Sphingomonas tagetis</name>
    <dbReference type="NCBI Taxonomy" id="2949092"/>
    <lineage>
        <taxon>Bacteria</taxon>
        <taxon>Pseudomonadati</taxon>
        <taxon>Pseudomonadota</taxon>
        <taxon>Alphaproteobacteria</taxon>
        <taxon>Sphingomonadales</taxon>
        <taxon>Sphingomonadaceae</taxon>
        <taxon>Sphingomonas</taxon>
    </lineage>
</organism>
<proteinExistence type="predicted"/>
<keyword evidence="1" id="KW-1133">Transmembrane helix</keyword>
<keyword evidence="4" id="KW-0418">Kinase</keyword>
<dbReference type="RefSeq" id="WP_254297144.1">
    <property type="nucleotide sequence ID" value="NZ_JAMLDX010000030.1"/>
</dbReference>
<dbReference type="InterPro" id="IPR050640">
    <property type="entry name" value="Bact_2-comp_sensor_kinase"/>
</dbReference>
<feature type="transmembrane region" description="Helical" evidence="1">
    <location>
        <begin position="122"/>
        <end position="142"/>
    </location>
</feature>
<dbReference type="SUPFAM" id="SSF55874">
    <property type="entry name" value="ATPase domain of HSP90 chaperone/DNA topoisomerase II/histidine kinase"/>
    <property type="match status" value="1"/>
</dbReference>
<feature type="transmembrane region" description="Helical" evidence="1">
    <location>
        <begin position="12"/>
        <end position="34"/>
    </location>
</feature>
<feature type="transmembrane region" description="Helical" evidence="1">
    <location>
        <begin position="46"/>
        <end position="65"/>
    </location>
</feature>
<dbReference type="PANTHER" id="PTHR34220:SF7">
    <property type="entry name" value="SENSOR HISTIDINE KINASE YPDA"/>
    <property type="match status" value="1"/>
</dbReference>
<keyword evidence="4" id="KW-0808">Transferase</keyword>
<protein>
    <submittedName>
        <fullName evidence="4">Histidine kinase</fullName>
    </submittedName>
</protein>
<evidence type="ECO:0000256" key="1">
    <source>
        <dbReference type="SAM" id="Phobius"/>
    </source>
</evidence>
<evidence type="ECO:0000259" key="2">
    <source>
        <dbReference type="Pfam" id="PF02518"/>
    </source>
</evidence>
<comment type="caution">
    <text evidence="4">The sequence shown here is derived from an EMBL/GenBank/DDBJ whole genome shotgun (WGS) entry which is preliminary data.</text>
</comment>
<keyword evidence="1" id="KW-0812">Transmembrane</keyword>
<feature type="domain" description="Histidine kinase/HSP90-like ATPase" evidence="2">
    <location>
        <begin position="265"/>
        <end position="363"/>
    </location>
</feature>
<dbReference type="AlphaFoldDB" id="A0A9X2HT85"/>
<dbReference type="GO" id="GO:0000155">
    <property type="term" value="F:phosphorelay sensor kinase activity"/>
    <property type="evidence" value="ECO:0007669"/>
    <property type="project" value="InterPro"/>
</dbReference>
<dbReference type="InterPro" id="IPR010559">
    <property type="entry name" value="Sig_transdc_His_kin_internal"/>
</dbReference>
<reference evidence="4" key="1">
    <citation type="submission" date="2022-05" db="EMBL/GenBank/DDBJ databases">
        <title>Sphingomonas sp. strain MG17 Genome sequencing and assembly.</title>
        <authorList>
            <person name="Kim I."/>
        </authorList>
    </citation>
    <scope>NUCLEOTIDE SEQUENCE</scope>
    <source>
        <strain evidence="4">MG17</strain>
    </source>
</reference>
<dbReference type="Gene3D" id="3.30.565.10">
    <property type="entry name" value="Histidine kinase-like ATPase, C-terminal domain"/>
    <property type="match status" value="1"/>
</dbReference>
<dbReference type="Proteomes" id="UP001139451">
    <property type="component" value="Unassembled WGS sequence"/>
</dbReference>
<evidence type="ECO:0000313" key="4">
    <source>
        <dbReference type="EMBL" id="MCP3733068.1"/>
    </source>
</evidence>
<dbReference type="Pfam" id="PF02518">
    <property type="entry name" value="HATPase_c"/>
    <property type="match status" value="1"/>
</dbReference>
<accession>A0A9X2HT85</accession>
<dbReference type="Pfam" id="PF06580">
    <property type="entry name" value="His_kinase"/>
    <property type="match status" value="1"/>
</dbReference>
<dbReference type="GO" id="GO:0016020">
    <property type="term" value="C:membrane"/>
    <property type="evidence" value="ECO:0007669"/>
    <property type="project" value="InterPro"/>
</dbReference>
<gene>
    <name evidence="4" type="ORF">M9978_21920</name>
</gene>
<name>A0A9X2HT85_9SPHN</name>
<dbReference type="PANTHER" id="PTHR34220">
    <property type="entry name" value="SENSOR HISTIDINE KINASE YPDA"/>
    <property type="match status" value="1"/>
</dbReference>
<feature type="transmembrane region" description="Helical" evidence="1">
    <location>
        <begin position="77"/>
        <end position="94"/>
    </location>
</feature>
<keyword evidence="1" id="KW-0472">Membrane</keyword>
<dbReference type="InterPro" id="IPR036890">
    <property type="entry name" value="HATPase_C_sf"/>
</dbReference>
<keyword evidence="5" id="KW-1185">Reference proteome</keyword>